<evidence type="ECO:0000259" key="1">
    <source>
        <dbReference type="PROSITE" id="PS50097"/>
    </source>
</evidence>
<dbReference type="InterPro" id="IPR000210">
    <property type="entry name" value="BTB/POZ_dom"/>
</dbReference>
<dbReference type="Proteomes" id="UP000481861">
    <property type="component" value="Unassembled WGS sequence"/>
</dbReference>
<dbReference type="OrthoDB" id="1022638at2759"/>
<proteinExistence type="predicted"/>
<dbReference type="SUPFAM" id="SSF54695">
    <property type="entry name" value="POZ domain"/>
    <property type="match status" value="1"/>
</dbReference>
<sequence>MATPKSVCIPKLEAIDITGPVVQVVVKQGESPVTVSAHKSVLCSSSQFFQTAAKKEWAELRDEPHTITFEYNPELFQAYIHWLYIRTLPIPVPTAPGGTLQFLARVYVLGEELMDSNFKNAVLDTVIAECKGSYLCQLAVSIIYEGTTEASPLRRLLVDIYADQATALTCWTSQFKGCPKDFLVDVMTAMVKLRPATAKAPWKKCSGSYRETV</sequence>
<dbReference type="AlphaFoldDB" id="A0A7C8I2K0"/>
<dbReference type="PROSITE" id="PS50097">
    <property type="entry name" value="BTB"/>
    <property type="match status" value="1"/>
</dbReference>
<dbReference type="PANTHER" id="PTHR47843:SF2">
    <property type="entry name" value="BTB DOMAIN-CONTAINING PROTEIN"/>
    <property type="match status" value="1"/>
</dbReference>
<keyword evidence="3" id="KW-1185">Reference proteome</keyword>
<organism evidence="2 3">
    <name type="scientific">Massariosphaeria phaeospora</name>
    <dbReference type="NCBI Taxonomy" id="100035"/>
    <lineage>
        <taxon>Eukaryota</taxon>
        <taxon>Fungi</taxon>
        <taxon>Dikarya</taxon>
        <taxon>Ascomycota</taxon>
        <taxon>Pezizomycotina</taxon>
        <taxon>Dothideomycetes</taxon>
        <taxon>Pleosporomycetidae</taxon>
        <taxon>Pleosporales</taxon>
        <taxon>Pleosporales incertae sedis</taxon>
        <taxon>Massariosphaeria</taxon>
    </lineage>
</organism>
<comment type="caution">
    <text evidence="2">The sequence shown here is derived from an EMBL/GenBank/DDBJ whole genome shotgun (WGS) entry which is preliminary data.</text>
</comment>
<dbReference type="PANTHER" id="PTHR47843">
    <property type="entry name" value="BTB DOMAIN-CONTAINING PROTEIN-RELATED"/>
    <property type="match status" value="1"/>
</dbReference>
<name>A0A7C8I2K0_9PLEO</name>
<evidence type="ECO:0000313" key="2">
    <source>
        <dbReference type="EMBL" id="KAF2869197.1"/>
    </source>
</evidence>
<reference evidence="2 3" key="1">
    <citation type="submission" date="2020-01" db="EMBL/GenBank/DDBJ databases">
        <authorList>
            <consortium name="DOE Joint Genome Institute"/>
            <person name="Haridas S."/>
            <person name="Albert R."/>
            <person name="Binder M."/>
            <person name="Bloem J."/>
            <person name="Labutti K."/>
            <person name="Salamov A."/>
            <person name="Andreopoulos B."/>
            <person name="Baker S.E."/>
            <person name="Barry K."/>
            <person name="Bills G."/>
            <person name="Bluhm B.H."/>
            <person name="Cannon C."/>
            <person name="Castanera R."/>
            <person name="Culley D.E."/>
            <person name="Daum C."/>
            <person name="Ezra D."/>
            <person name="Gonzalez J.B."/>
            <person name="Henrissat B."/>
            <person name="Kuo A."/>
            <person name="Liang C."/>
            <person name="Lipzen A."/>
            <person name="Lutzoni F."/>
            <person name="Magnuson J."/>
            <person name="Mondo S."/>
            <person name="Nolan M."/>
            <person name="Ohm R."/>
            <person name="Pangilinan J."/>
            <person name="Park H.-J.H."/>
            <person name="Ramirez L."/>
            <person name="Alfaro M."/>
            <person name="Sun H."/>
            <person name="Tritt A."/>
            <person name="Yoshinaga Y."/>
            <person name="Zwiers L.-H.L."/>
            <person name="Turgeon B.G."/>
            <person name="Goodwin S.B."/>
            <person name="Spatafora J.W."/>
            <person name="Crous P.W."/>
            <person name="Grigoriev I.V."/>
        </authorList>
    </citation>
    <scope>NUCLEOTIDE SEQUENCE [LARGE SCALE GENOMIC DNA]</scope>
    <source>
        <strain evidence="2 3">CBS 611.86</strain>
    </source>
</reference>
<dbReference type="Pfam" id="PF00651">
    <property type="entry name" value="BTB"/>
    <property type="match status" value="1"/>
</dbReference>
<dbReference type="EMBL" id="JAADJZ010000017">
    <property type="protein sequence ID" value="KAF2869197.1"/>
    <property type="molecule type" value="Genomic_DNA"/>
</dbReference>
<gene>
    <name evidence="2" type="ORF">BDV95DRAFT_578585</name>
</gene>
<dbReference type="InterPro" id="IPR011333">
    <property type="entry name" value="SKP1/BTB/POZ_sf"/>
</dbReference>
<feature type="domain" description="BTB" evidence="1">
    <location>
        <begin position="22"/>
        <end position="92"/>
    </location>
</feature>
<evidence type="ECO:0000313" key="3">
    <source>
        <dbReference type="Proteomes" id="UP000481861"/>
    </source>
</evidence>
<accession>A0A7C8I2K0</accession>
<protein>
    <recommendedName>
        <fullName evidence="1">BTB domain-containing protein</fullName>
    </recommendedName>
</protein>
<dbReference type="CDD" id="cd18186">
    <property type="entry name" value="BTB_POZ_ZBTB_KLHL-like"/>
    <property type="match status" value="1"/>
</dbReference>
<dbReference type="Gene3D" id="3.30.710.10">
    <property type="entry name" value="Potassium Channel Kv1.1, Chain A"/>
    <property type="match status" value="1"/>
</dbReference>